<dbReference type="AlphaFoldDB" id="A0A2I1PA44"/>
<evidence type="ECO:0000313" key="3">
    <source>
        <dbReference type="Proteomes" id="UP000234206"/>
    </source>
</evidence>
<dbReference type="Proteomes" id="UP000234206">
    <property type="component" value="Unassembled WGS sequence"/>
</dbReference>
<dbReference type="RefSeq" id="WP_101849680.1">
    <property type="nucleotide sequence ID" value="NZ_PKIZ01000012.1"/>
</dbReference>
<feature type="region of interest" description="Disordered" evidence="1">
    <location>
        <begin position="26"/>
        <end position="49"/>
    </location>
</feature>
<protein>
    <submittedName>
        <fullName evidence="2">Uncharacterized protein</fullName>
    </submittedName>
</protein>
<organism evidence="2 3">
    <name type="scientific">Kytococcus schroeteri</name>
    <dbReference type="NCBI Taxonomy" id="138300"/>
    <lineage>
        <taxon>Bacteria</taxon>
        <taxon>Bacillati</taxon>
        <taxon>Actinomycetota</taxon>
        <taxon>Actinomycetes</taxon>
        <taxon>Micrococcales</taxon>
        <taxon>Kytococcaceae</taxon>
        <taxon>Kytococcus</taxon>
    </lineage>
</organism>
<feature type="region of interest" description="Disordered" evidence="1">
    <location>
        <begin position="65"/>
        <end position="90"/>
    </location>
</feature>
<name>A0A2I1PA44_9MICO</name>
<evidence type="ECO:0000313" key="2">
    <source>
        <dbReference type="EMBL" id="PKZ41508.1"/>
    </source>
</evidence>
<feature type="compositionally biased region" description="Polar residues" evidence="1">
    <location>
        <begin position="39"/>
        <end position="49"/>
    </location>
</feature>
<dbReference type="EMBL" id="PKIZ01000012">
    <property type="protein sequence ID" value="PKZ41508.1"/>
    <property type="molecule type" value="Genomic_DNA"/>
</dbReference>
<comment type="caution">
    <text evidence="2">The sequence shown here is derived from an EMBL/GenBank/DDBJ whole genome shotgun (WGS) entry which is preliminary data.</text>
</comment>
<gene>
    <name evidence="2" type="ORF">CYJ76_07270</name>
</gene>
<evidence type="ECO:0000256" key="1">
    <source>
        <dbReference type="SAM" id="MobiDB-lite"/>
    </source>
</evidence>
<proteinExistence type="predicted"/>
<keyword evidence="3" id="KW-1185">Reference proteome</keyword>
<sequence length="206" mass="21769">MAVDPNQMTPQAYLEYLNAESARRRQEQAARMLGDRATATAQPASSEATTGVVVDGAGSATTVPSMPQARHGIESPAATTPTLNPTTTEGEQPQTVAERLGSPGHWFWGAVWAALAGTASWSLPGVGQLLTGRWFTAFLLFFAYDDLADWVGSSTWLADATGQTPDTLRSWLPWVVAAHAALAALRSTFAPKNPATPSQEDDAAGE</sequence>
<feature type="compositionally biased region" description="Low complexity" evidence="1">
    <location>
        <begin position="76"/>
        <end position="88"/>
    </location>
</feature>
<reference evidence="2 3" key="1">
    <citation type="submission" date="2017-12" db="EMBL/GenBank/DDBJ databases">
        <title>Phylogenetic diversity of female urinary microbiome.</title>
        <authorList>
            <person name="Thomas-White K."/>
            <person name="Wolfe A.J."/>
        </authorList>
    </citation>
    <scope>NUCLEOTIDE SEQUENCE [LARGE SCALE GENOMIC DNA]</scope>
    <source>
        <strain evidence="2 3">UMB1298</strain>
    </source>
</reference>
<accession>A0A2I1PA44</accession>